<dbReference type="InterPro" id="IPR015424">
    <property type="entry name" value="PyrdxlP-dep_Trfase"/>
</dbReference>
<dbReference type="OrthoDB" id="9801834at2"/>
<proteinExistence type="inferred from homology"/>
<keyword evidence="8" id="KW-1185">Reference proteome</keyword>
<dbReference type="Gene3D" id="3.40.640.10">
    <property type="entry name" value="Type I PLP-dependent aspartate aminotransferase-like (Major domain)"/>
    <property type="match status" value="1"/>
</dbReference>
<reference evidence="7 8" key="1">
    <citation type="submission" date="2018-07" db="EMBL/GenBank/DDBJ databases">
        <title>Genomic Encyclopedia of Type Strains, Phase III (KMG-III): the genomes of soil and plant-associated and newly described type strains.</title>
        <authorList>
            <person name="Whitman W."/>
        </authorList>
    </citation>
    <scope>NUCLEOTIDE SEQUENCE [LARGE SCALE GENOMIC DNA]</scope>
    <source>
        <strain evidence="7 8">CECT 8488</strain>
    </source>
</reference>
<dbReference type="GO" id="GO:0009102">
    <property type="term" value="P:biotin biosynthetic process"/>
    <property type="evidence" value="ECO:0007669"/>
    <property type="project" value="TreeGrafter"/>
</dbReference>
<dbReference type="NCBIfam" id="NF005682">
    <property type="entry name" value="PRK07480.1"/>
    <property type="match status" value="1"/>
</dbReference>
<dbReference type="PIRSF" id="PIRSF000521">
    <property type="entry name" value="Transaminase_4ab_Lys_Orn"/>
    <property type="match status" value="1"/>
</dbReference>
<keyword evidence="5 6" id="KW-0663">Pyridoxal phosphate</keyword>
<evidence type="ECO:0000313" key="7">
    <source>
        <dbReference type="EMBL" id="RED52393.1"/>
    </source>
</evidence>
<dbReference type="AlphaFoldDB" id="A0A3D9HSA2"/>
<dbReference type="PANTHER" id="PTHR42684">
    <property type="entry name" value="ADENOSYLMETHIONINE-8-AMINO-7-OXONONANOATE AMINOTRANSFERASE"/>
    <property type="match status" value="1"/>
</dbReference>
<dbReference type="SUPFAM" id="SSF53383">
    <property type="entry name" value="PLP-dependent transferases"/>
    <property type="match status" value="1"/>
</dbReference>
<comment type="similarity">
    <text evidence="2 6">Belongs to the class-III pyridoxal-phosphate-dependent aminotransferase family.</text>
</comment>
<evidence type="ECO:0000313" key="8">
    <source>
        <dbReference type="Proteomes" id="UP000256845"/>
    </source>
</evidence>
<dbReference type="InterPro" id="IPR049704">
    <property type="entry name" value="Aminotrans_3_PPA_site"/>
</dbReference>
<evidence type="ECO:0000256" key="6">
    <source>
        <dbReference type="RuleBase" id="RU003560"/>
    </source>
</evidence>
<protein>
    <submittedName>
        <fullName evidence="7">4-aminobutyrate--pyruvate transaminase</fullName>
    </submittedName>
</protein>
<dbReference type="InterPro" id="IPR015421">
    <property type="entry name" value="PyrdxlP-dep_Trfase_major"/>
</dbReference>
<organism evidence="7 8">
    <name type="scientific">Aestuariispira insulae</name>
    <dbReference type="NCBI Taxonomy" id="1461337"/>
    <lineage>
        <taxon>Bacteria</taxon>
        <taxon>Pseudomonadati</taxon>
        <taxon>Pseudomonadota</taxon>
        <taxon>Alphaproteobacteria</taxon>
        <taxon>Rhodospirillales</taxon>
        <taxon>Kiloniellaceae</taxon>
        <taxon>Aestuariispira</taxon>
    </lineage>
</organism>
<gene>
    <name evidence="7" type="ORF">DFP90_102414</name>
</gene>
<comment type="caution">
    <text evidence="7">The sequence shown here is derived from an EMBL/GenBank/DDBJ whole genome shotgun (WGS) entry which is preliminary data.</text>
</comment>
<dbReference type="GO" id="GO:0030170">
    <property type="term" value="F:pyridoxal phosphate binding"/>
    <property type="evidence" value="ECO:0007669"/>
    <property type="project" value="InterPro"/>
</dbReference>
<evidence type="ECO:0000256" key="5">
    <source>
        <dbReference type="ARBA" id="ARBA00022898"/>
    </source>
</evidence>
<keyword evidence="3" id="KW-0032">Aminotransferase</keyword>
<dbReference type="Gene3D" id="3.90.1150.10">
    <property type="entry name" value="Aspartate Aminotransferase, domain 1"/>
    <property type="match status" value="1"/>
</dbReference>
<name>A0A3D9HSA2_9PROT</name>
<sequence length="461" mass="50001">MTDMGNSPASRDIAYVMHPYSNLEKHKETGPLILDHAEGVWVVDDNGKRYIEGMAGLWCASLGYGEQRLIDAATKQLKQLPYAHLFASRSHNPAIDLAEKLVAMSPGMAQVFFANSGSEATDTVVKTAWFYNNALGRPNKKKIIARTKGYHGVTVAAASMTGLPYNHIDFDLPIANIMHTSCPHHYRFGQPGEGEEEFASRMADDLEKMILEEGPDTVAAFIAEPVMGAGGVIVPPRTYFEKIQAVLNKYDVLLVADEVICGFGRTGKMFGCEQFGIKPDIMTVAKALSSAYLPISAMMVNQKVADVVAKNSGKIGTFGHGYTYSGHPVSAAVALETLKIYEERDILGHVNAVAPHLQDGLRKLTDHPLVGEVRGLGLIAAVELVANKETRENFDPKLAVAPTLVNKALEHGVILRAMMGDAIAFSPPLVITGDELDMMVDGFAKALDETLAWLKSEGCWS</sequence>
<evidence type="ECO:0000256" key="1">
    <source>
        <dbReference type="ARBA" id="ARBA00001933"/>
    </source>
</evidence>
<evidence type="ECO:0000256" key="4">
    <source>
        <dbReference type="ARBA" id="ARBA00022679"/>
    </source>
</evidence>
<dbReference type="GO" id="GO:0009448">
    <property type="term" value="P:gamma-aminobutyric acid metabolic process"/>
    <property type="evidence" value="ECO:0007669"/>
    <property type="project" value="TreeGrafter"/>
</dbReference>
<keyword evidence="7" id="KW-0670">Pyruvate</keyword>
<keyword evidence="4" id="KW-0808">Transferase</keyword>
<dbReference type="FunFam" id="3.40.640.10:FF:000014">
    <property type="entry name" value="Adenosylmethionine-8-amino-7-oxononanoate aminotransferase, probable"/>
    <property type="match status" value="1"/>
</dbReference>
<evidence type="ECO:0000256" key="3">
    <source>
        <dbReference type="ARBA" id="ARBA00022576"/>
    </source>
</evidence>
<accession>A0A3D9HSA2</accession>
<comment type="cofactor">
    <cofactor evidence="1">
        <name>pyridoxal 5'-phosphate</name>
        <dbReference type="ChEBI" id="CHEBI:597326"/>
    </cofactor>
</comment>
<dbReference type="RefSeq" id="WP_115935929.1">
    <property type="nucleotide sequence ID" value="NZ_QRDW01000002.1"/>
</dbReference>
<dbReference type="PANTHER" id="PTHR42684:SF3">
    <property type="entry name" value="ADENOSYLMETHIONINE-8-AMINO-7-OXONONANOATE AMINOTRANSFERASE"/>
    <property type="match status" value="1"/>
</dbReference>
<dbReference type="NCBIfam" id="NF004767">
    <property type="entry name" value="PRK06105.1"/>
    <property type="match status" value="1"/>
</dbReference>
<dbReference type="InterPro" id="IPR015422">
    <property type="entry name" value="PyrdxlP-dep_Trfase_small"/>
</dbReference>
<dbReference type="InterPro" id="IPR005814">
    <property type="entry name" value="Aminotrans_3"/>
</dbReference>
<evidence type="ECO:0000256" key="2">
    <source>
        <dbReference type="ARBA" id="ARBA00008954"/>
    </source>
</evidence>
<dbReference type="CDD" id="cd00610">
    <property type="entry name" value="OAT_like"/>
    <property type="match status" value="1"/>
</dbReference>
<dbReference type="Pfam" id="PF00202">
    <property type="entry name" value="Aminotran_3"/>
    <property type="match status" value="1"/>
</dbReference>
<dbReference type="GO" id="GO:0004015">
    <property type="term" value="F:adenosylmethionine-8-amino-7-oxononanoate transaminase activity"/>
    <property type="evidence" value="ECO:0007669"/>
    <property type="project" value="TreeGrafter"/>
</dbReference>
<dbReference type="PROSITE" id="PS00600">
    <property type="entry name" value="AA_TRANSFER_CLASS_3"/>
    <property type="match status" value="1"/>
</dbReference>
<dbReference type="EMBL" id="QRDW01000002">
    <property type="protein sequence ID" value="RED52393.1"/>
    <property type="molecule type" value="Genomic_DNA"/>
</dbReference>
<dbReference type="Proteomes" id="UP000256845">
    <property type="component" value="Unassembled WGS sequence"/>
</dbReference>